<protein>
    <submittedName>
        <fullName evidence="2">Uncharacterized protein</fullName>
    </submittedName>
</protein>
<evidence type="ECO:0000313" key="2">
    <source>
        <dbReference type="EMBL" id="KAJ3182702.1"/>
    </source>
</evidence>
<feature type="region of interest" description="Disordered" evidence="1">
    <location>
        <begin position="153"/>
        <end position="260"/>
    </location>
</feature>
<sequence length="409" mass="42333">MLRTPWGQEDSAPPGTGRASADLVGGNRANNRNHTAGGRSQIVFGNYHEPASSSYKSMTTSHDLDRGGVTSSSSSSSNADYAARLRSRDNSSTDVFNIKGTGIGGGGPGGLGAGMAGGADAGGYSYRHDEHGLPPPLPTATTTSSAARGLVSGASSNGSLRLRDNHKQVPTPFDVPAGTAGSPMREHRSSSDIFHTLGGGGGGGGGDDSGGQHHHDGGGYNTRTTPMREHRSASDIFHMNEESGDRRYSAAGAGGGRRSPAANAAINATATVTTTAPYALSPAERRQHHHRGDAPPPDSRERAAAAANAQDYYSNSPEKTNISTSRMDYQSPHKEDYAASAMPPAATQFAARDGGAYSPSPMTALRRGASFSNSVLVPGDAAAAAAEDAAFRGRRHYPQYHRSSNIFQN</sequence>
<accession>A0AAD5TRC8</accession>
<gene>
    <name evidence="2" type="ORF">HDU87_008041</name>
</gene>
<proteinExistence type="predicted"/>
<evidence type="ECO:0000313" key="3">
    <source>
        <dbReference type="Proteomes" id="UP001212152"/>
    </source>
</evidence>
<reference evidence="2" key="1">
    <citation type="submission" date="2020-05" db="EMBL/GenBank/DDBJ databases">
        <title>Phylogenomic resolution of chytrid fungi.</title>
        <authorList>
            <person name="Stajich J.E."/>
            <person name="Amses K."/>
            <person name="Simmons R."/>
            <person name="Seto K."/>
            <person name="Myers J."/>
            <person name="Bonds A."/>
            <person name="Quandt C.A."/>
            <person name="Barry K."/>
            <person name="Liu P."/>
            <person name="Grigoriev I."/>
            <person name="Longcore J.E."/>
            <person name="James T.Y."/>
        </authorList>
    </citation>
    <scope>NUCLEOTIDE SEQUENCE</scope>
    <source>
        <strain evidence="2">JEL0379</strain>
    </source>
</reference>
<keyword evidence="3" id="KW-1185">Reference proteome</keyword>
<dbReference type="AlphaFoldDB" id="A0AAD5TRC8"/>
<feature type="compositionally biased region" description="Gly residues" evidence="1">
    <location>
        <begin position="197"/>
        <end position="209"/>
    </location>
</feature>
<dbReference type="EMBL" id="JADGJQ010000008">
    <property type="protein sequence ID" value="KAJ3182702.1"/>
    <property type="molecule type" value="Genomic_DNA"/>
</dbReference>
<feature type="compositionally biased region" description="Polar residues" evidence="1">
    <location>
        <begin position="51"/>
        <end position="61"/>
    </location>
</feature>
<evidence type="ECO:0000256" key="1">
    <source>
        <dbReference type="SAM" id="MobiDB-lite"/>
    </source>
</evidence>
<feature type="compositionally biased region" description="Basic and acidic residues" evidence="1">
    <location>
        <begin position="226"/>
        <end position="248"/>
    </location>
</feature>
<dbReference type="Proteomes" id="UP001212152">
    <property type="component" value="Unassembled WGS sequence"/>
</dbReference>
<feature type="compositionally biased region" description="Polar residues" evidence="1">
    <location>
        <begin position="311"/>
        <end position="325"/>
    </location>
</feature>
<comment type="caution">
    <text evidence="2">The sequence shown here is derived from an EMBL/GenBank/DDBJ whole genome shotgun (WGS) entry which is preliminary data.</text>
</comment>
<feature type="region of interest" description="Disordered" evidence="1">
    <location>
        <begin position="1"/>
        <end position="92"/>
    </location>
</feature>
<feature type="region of interest" description="Disordered" evidence="1">
    <location>
        <begin position="279"/>
        <end position="325"/>
    </location>
</feature>
<name>A0AAD5TRC8_9FUNG</name>
<organism evidence="2 3">
    <name type="scientific">Geranomyces variabilis</name>
    <dbReference type="NCBI Taxonomy" id="109894"/>
    <lineage>
        <taxon>Eukaryota</taxon>
        <taxon>Fungi</taxon>
        <taxon>Fungi incertae sedis</taxon>
        <taxon>Chytridiomycota</taxon>
        <taxon>Chytridiomycota incertae sedis</taxon>
        <taxon>Chytridiomycetes</taxon>
        <taxon>Spizellomycetales</taxon>
        <taxon>Powellomycetaceae</taxon>
        <taxon>Geranomyces</taxon>
    </lineage>
</organism>